<feature type="transmembrane region" description="Helical" evidence="7">
    <location>
        <begin position="229"/>
        <end position="253"/>
    </location>
</feature>
<dbReference type="OrthoDB" id="9786493at2"/>
<accession>A0A1V2A478</accession>
<keyword evidence="3 7" id="KW-0812">Transmembrane</keyword>
<evidence type="ECO:0000256" key="3">
    <source>
        <dbReference type="ARBA" id="ARBA00022692"/>
    </source>
</evidence>
<feature type="transmembrane region" description="Helical" evidence="7">
    <location>
        <begin position="109"/>
        <end position="134"/>
    </location>
</feature>
<dbReference type="Gene3D" id="1.20.1080.10">
    <property type="entry name" value="Glycerol uptake facilitator protein"/>
    <property type="match status" value="1"/>
</dbReference>
<evidence type="ECO:0000313" key="8">
    <source>
        <dbReference type="EMBL" id="OMP65747.1"/>
    </source>
</evidence>
<evidence type="ECO:0000256" key="1">
    <source>
        <dbReference type="ARBA" id="ARBA00004141"/>
    </source>
</evidence>
<keyword evidence="4 7" id="KW-1133">Transmembrane helix</keyword>
<comment type="caution">
    <text evidence="8">The sequence shown here is derived from an EMBL/GenBank/DDBJ whole genome shotgun (WGS) entry which is preliminary data.</text>
</comment>
<evidence type="ECO:0000256" key="5">
    <source>
        <dbReference type="ARBA" id="ARBA00023136"/>
    </source>
</evidence>
<proteinExistence type="inferred from homology"/>
<dbReference type="GO" id="GO:0005886">
    <property type="term" value="C:plasma membrane"/>
    <property type="evidence" value="ECO:0007669"/>
    <property type="project" value="TreeGrafter"/>
</dbReference>
<dbReference type="EMBL" id="MSFI01000031">
    <property type="protein sequence ID" value="OMP65747.1"/>
    <property type="molecule type" value="Genomic_DNA"/>
</dbReference>
<dbReference type="GO" id="GO:0015499">
    <property type="term" value="F:formate transmembrane transporter activity"/>
    <property type="evidence" value="ECO:0007669"/>
    <property type="project" value="TreeGrafter"/>
</dbReference>
<comment type="subcellular location">
    <subcellularLocation>
        <location evidence="1">Membrane</location>
        <topology evidence="1">Multi-pass membrane protein</topology>
    </subcellularLocation>
</comment>
<evidence type="ECO:0000313" key="9">
    <source>
        <dbReference type="Proteomes" id="UP000188613"/>
    </source>
</evidence>
<keyword evidence="5 7" id="KW-0472">Membrane</keyword>
<protein>
    <submittedName>
        <fullName evidence="8">Formate/nitrite transporter</fullName>
    </submittedName>
</protein>
<feature type="transmembrane region" description="Helical" evidence="7">
    <location>
        <begin position="187"/>
        <end position="217"/>
    </location>
</feature>
<evidence type="ECO:0000256" key="7">
    <source>
        <dbReference type="SAM" id="Phobius"/>
    </source>
</evidence>
<reference evidence="8 9" key="1">
    <citation type="submission" date="2016-12" db="EMBL/GenBank/DDBJ databases">
        <title>Domibacillus sp. SAB 38T whole genome sequencing.</title>
        <authorList>
            <person name="Verma A."/>
            <person name="Ojha A.K."/>
            <person name="Krishnamurthi S."/>
        </authorList>
    </citation>
    <scope>NUCLEOTIDE SEQUENCE [LARGE SCALE GENOMIC DNA]</scope>
    <source>
        <strain evidence="8 9">SAB 38</strain>
    </source>
</reference>
<dbReference type="RefSeq" id="WP_076768094.1">
    <property type="nucleotide sequence ID" value="NZ_MSFI01000031.1"/>
</dbReference>
<dbReference type="Pfam" id="PF01226">
    <property type="entry name" value="Form_Nir_trans"/>
    <property type="match status" value="1"/>
</dbReference>
<dbReference type="InterPro" id="IPR000292">
    <property type="entry name" value="For/NO2_transpt"/>
</dbReference>
<sequence>MGYHPPKKMANLAVEAGKTKAELPLQSMLLLGFLGGAFIAIGYLLAIRVTGNLPEDWGSFGTFLGAAVFPLGLILVVVAGAELLTGNMVAVTIACLAKKVRVHKLLANWFWITVSNFIGALFVAYVFGHLVGLTETDPYLTKTIATAEHKLEENFWQCFFSGIGCNWLVGLAVWLSYGSEDISGKILAIWFPIMGFVAIGFQHVIANMFIIPAAIFAGHGNWMDYFQNFIPVFLGNAVGGSLFVAMIYWIAYLKADSPTLSNKKATYKA</sequence>
<name>A0A1V2A478_9BACI</name>
<evidence type="ECO:0000256" key="2">
    <source>
        <dbReference type="ARBA" id="ARBA00022448"/>
    </source>
</evidence>
<dbReference type="PANTHER" id="PTHR30520:SF6">
    <property type="entry name" value="FORMATE_NITRATE FAMILY TRANSPORTER (EUROFUNG)"/>
    <property type="match status" value="1"/>
</dbReference>
<dbReference type="InterPro" id="IPR023271">
    <property type="entry name" value="Aquaporin-like"/>
</dbReference>
<dbReference type="PANTHER" id="PTHR30520">
    <property type="entry name" value="FORMATE TRANSPORTER-RELATED"/>
    <property type="match status" value="1"/>
</dbReference>
<gene>
    <name evidence="8" type="ORF">BTO28_15900</name>
</gene>
<dbReference type="STRING" id="1714355.BTO28_15900"/>
<dbReference type="Proteomes" id="UP000188613">
    <property type="component" value="Unassembled WGS sequence"/>
</dbReference>
<feature type="transmembrane region" description="Helical" evidence="7">
    <location>
        <begin position="154"/>
        <end position="175"/>
    </location>
</feature>
<dbReference type="AlphaFoldDB" id="A0A1V2A478"/>
<dbReference type="NCBIfam" id="TIGR00790">
    <property type="entry name" value="fnt"/>
    <property type="match status" value="1"/>
</dbReference>
<organism evidence="8 9">
    <name type="scientific">Domibacillus epiphyticus</name>
    <dbReference type="NCBI Taxonomy" id="1714355"/>
    <lineage>
        <taxon>Bacteria</taxon>
        <taxon>Bacillati</taxon>
        <taxon>Bacillota</taxon>
        <taxon>Bacilli</taxon>
        <taxon>Bacillales</taxon>
        <taxon>Bacillaceae</taxon>
        <taxon>Domibacillus</taxon>
    </lineage>
</organism>
<comment type="similarity">
    <text evidence="6">Belongs to the FNT transporter (TC 1.A.16) family.</text>
</comment>
<keyword evidence="2" id="KW-0813">Transport</keyword>
<evidence type="ECO:0000256" key="4">
    <source>
        <dbReference type="ARBA" id="ARBA00022989"/>
    </source>
</evidence>
<feature type="transmembrane region" description="Helical" evidence="7">
    <location>
        <begin position="67"/>
        <end position="97"/>
    </location>
</feature>
<feature type="transmembrane region" description="Helical" evidence="7">
    <location>
        <begin position="28"/>
        <end position="47"/>
    </location>
</feature>
<evidence type="ECO:0000256" key="6">
    <source>
        <dbReference type="ARBA" id="ARBA00049660"/>
    </source>
</evidence>
<keyword evidence="9" id="KW-1185">Reference proteome</keyword>
<dbReference type="FunFam" id="1.20.1080.10:FF:000011">
    <property type="entry name" value="Formate family transporter"/>
    <property type="match status" value="1"/>
</dbReference>